<accession>A0A5C8KZK8</accession>
<gene>
    <name evidence="1" type="ORF">FU658_00055</name>
</gene>
<evidence type="ECO:0000313" key="1">
    <source>
        <dbReference type="EMBL" id="TXK65571.1"/>
    </source>
</evidence>
<dbReference type="OrthoDB" id="5507260at2"/>
<protein>
    <submittedName>
        <fullName evidence="1">Uncharacterized protein</fullName>
    </submittedName>
</protein>
<dbReference type="Proteomes" id="UP000321248">
    <property type="component" value="Unassembled WGS sequence"/>
</dbReference>
<name>A0A5C8KZK8_9GAMM</name>
<organism evidence="1 2">
    <name type="scientific">Alkalisalibacterium limincola</name>
    <dbReference type="NCBI Taxonomy" id="2699169"/>
    <lineage>
        <taxon>Bacteria</taxon>
        <taxon>Pseudomonadati</taxon>
        <taxon>Pseudomonadota</taxon>
        <taxon>Gammaproteobacteria</taxon>
        <taxon>Lysobacterales</taxon>
        <taxon>Lysobacteraceae</taxon>
        <taxon>Alkalisalibacterium</taxon>
    </lineage>
</organism>
<keyword evidence="2" id="KW-1185">Reference proteome</keyword>
<proteinExistence type="predicted"/>
<dbReference type="EMBL" id="VRTS01000001">
    <property type="protein sequence ID" value="TXK65571.1"/>
    <property type="molecule type" value="Genomic_DNA"/>
</dbReference>
<dbReference type="AlphaFoldDB" id="A0A5C8KZK8"/>
<evidence type="ECO:0000313" key="2">
    <source>
        <dbReference type="Proteomes" id="UP000321248"/>
    </source>
</evidence>
<reference evidence="1 2" key="1">
    <citation type="submission" date="2019-08" db="EMBL/GenBank/DDBJ databases">
        <authorList>
            <person name="Karlyshev A.V."/>
        </authorList>
    </citation>
    <scope>NUCLEOTIDE SEQUENCE [LARGE SCALE GENOMIC DNA]</scope>
    <source>
        <strain evidence="1 2">Alg18-2.2</strain>
    </source>
</reference>
<dbReference type="RefSeq" id="WP_147890243.1">
    <property type="nucleotide sequence ID" value="NZ_VRTS01000001.1"/>
</dbReference>
<comment type="caution">
    <text evidence="1">The sequence shown here is derived from an EMBL/GenBank/DDBJ whole genome shotgun (WGS) entry which is preliminary data.</text>
</comment>
<sequence>MAALADDPEMPGVGFTEAFAFHDVGELDSHARIIRDGLDVFARNWGFRSETFTPPAQTLHPSLFDVAGSAGVLAIDKPFRCTRPMGNGTSRREFNCSGRQSGQGHVTVVRNVVFEPASERGYEPVAHAVQQVSAAFRWRRPAIISSHRVNFCGHLSESHRKNSLSALRALLSDIVQRWPDAEFVSVDHLVREMDCSA</sequence>